<accession>A0A6P2CR50</accession>
<dbReference type="AlphaFoldDB" id="A0A6P2CR50"/>
<evidence type="ECO:0000313" key="2">
    <source>
        <dbReference type="Proteomes" id="UP000464178"/>
    </source>
</evidence>
<evidence type="ECO:0000313" key="1">
    <source>
        <dbReference type="EMBL" id="VTR91037.1"/>
    </source>
</evidence>
<dbReference type="RefSeq" id="WP_162666093.1">
    <property type="nucleotide sequence ID" value="NZ_LR593886.1"/>
</dbReference>
<sequence length="71" mass="7514">MIISDPSVLIPEAATIDISEARWAAEYLSLMIEQLGAESSVSLVLMQARRELASLAKSSSATVIGPLRIAA</sequence>
<dbReference type="EMBL" id="LR593886">
    <property type="protein sequence ID" value="VTR91037.1"/>
    <property type="molecule type" value="Genomic_DNA"/>
</dbReference>
<gene>
    <name evidence="1" type="ORF">SOIL9_66770</name>
</gene>
<dbReference type="Proteomes" id="UP000464178">
    <property type="component" value="Chromosome"/>
</dbReference>
<dbReference type="KEGG" id="gms:SOIL9_66770"/>
<name>A0A6P2CR50_9BACT</name>
<protein>
    <submittedName>
        <fullName evidence="1">Uncharacterized protein</fullName>
    </submittedName>
</protein>
<reference evidence="1 2" key="1">
    <citation type="submission" date="2019-05" db="EMBL/GenBank/DDBJ databases">
        <authorList>
            <consortium name="Science for Life Laboratories"/>
        </authorList>
    </citation>
    <scope>NUCLEOTIDE SEQUENCE [LARGE SCALE GENOMIC DNA]</scope>
    <source>
        <strain evidence="1">Soil9</strain>
    </source>
</reference>
<proteinExistence type="predicted"/>
<organism evidence="1 2">
    <name type="scientific">Gemmata massiliana</name>
    <dbReference type="NCBI Taxonomy" id="1210884"/>
    <lineage>
        <taxon>Bacteria</taxon>
        <taxon>Pseudomonadati</taxon>
        <taxon>Planctomycetota</taxon>
        <taxon>Planctomycetia</taxon>
        <taxon>Gemmatales</taxon>
        <taxon>Gemmataceae</taxon>
        <taxon>Gemmata</taxon>
    </lineage>
</organism>
<keyword evidence="2" id="KW-1185">Reference proteome</keyword>